<proteinExistence type="predicted"/>
<reference evidence="1 2" key="1">
    <citation type="submission" date="2023-03" db="EMBL/GenBank/DDBJ databases">
        <title>WGS of Gossypium arboreum.</title>
        <authorList>
            <person name="Yu D."/>
        </authorList>
    </citation>
    <scope>NUCLEOTIDE SEQUENCE [LARGE SCALE GENOMIC DNA]</scope>
    <source>
        <tissue evidence="1">Leaf</tissue>
    </source>
</reference>
<comment type="caution">
    <text evidence="1">The sequence shown here is derived from an EMBL/GenBank/DDBJ whole genome shotgun (WGS) entry which is preliminary data.</text>
</comment>
<evidence type="ECO:0000313" key="2">
    <source>
        <dbReference type="Proteomes" id="UP001358586"/>
    </source>
</evidence>
<gene>
    <name evidence="1" type="ORF">PVK06_042444</name>
</gene>
<accession>A0ABR0ML91</accession>
<evidence type="ECO:0000313" key="1">
    <source>
        <dbReference type="EMBL" id="KAK5774588.1"/>
    </source>
</evidence>
<organism evidence="1 2">
    <name type="scientific">Gossypium arboreum</name>
    <name type="common">Tree cotton</name>
    <name type="synonym">Gossypium nanking</name>
    <dbReference type="NCBI Taxonomy" id="29729"/>
    <lineage>
        <taxon>Eukaryota</taxon>
        <taxon>Viridiplantae</taxon>
        <taxon>Streptophyta</taxon>
        <taxon>Embryophyta</taxon>
        <taxon>Tracheophyta</taxon>
        <taxon>Spermatophyta</taxon>
        <taxon>Magnoliopsida</taxon>
        <taxon>eudicotyledons</taxon>
        <taxon>Gunneridae</taxon>
        <taxon>Pentapetalae</taxon>
        <taxon>rosids</taxon>
        <taxon>malvids</taxon>
        <taxon>Malvales</taxon>
        <taxon>Malvaceae</taxon>
        <taxon>Malvoideae</taxon>
        <taxon>Gossypium</taxon>
    </lineage>
</organism>
<sequence>MFCGERMTRFLRWRMPITYNSKRNEIVILIVIGDRQLGEKASVEYIENSGHIVQLERPFKYNSCLNKILPSLSSS</sequence>
<name>A0ABR0ML91_GOSAR</name>
<dbReference type="Proteomes" id="UP001358586">
    <property type="component" value="Chromosome 12"/>
</dbReference>
<keyword evidence="2" id="KW-1185">Reference proteome</keyword>
<dbReference type="EMBL" id="JARKNE010000012">
    <property type="protein sequence ID" value="KAK5774588.1"/>
    <property type="molecule type" value="Genomic_DNA"/>
</dbReference>
<protein>
    <submittedName>
        <fullName evidence="1">Uncharacterized protein</fullName>
    </submittedName>
</protein>